<evidence type="ECO:0000256" key="11">
    <source>
        <dbReference type="ARBA" id="ARBA00023157"/>
    </source>
</evidence>
<evidence type="ECO:0000313" key="18">
    <source>
        <dbReference type="EMBL" id="KAF6087437.1"/>
    </source>
</evidence>
<comment type="subcellular location">
    <subcellularLocation>
        <location evidence="1">Secreted</location>
    </subcellularLocation>
</comment>
<comment type="similarity">
    <text evidence="2">Belongs to the BPI/LBP/Plunc superfamily. Plunc family.</text>
</comment>
<comment type="function">
    <text evidence="15">Lipid-binding protein which shows high specificity for the surfactant phospholipid dipalmitoylphosphatidylcholine (DPPC). Plays a role in the innate immune responses of the upper airways. Reduces the surface tension in secretions from airway epithelia and inhibits the formation of biofilm by pathogenic Gram-negative bacteria, such as P.aeruginosa and K.pneumoniae. Negatively regulates proteolytic cleavage of SCNN1G, an event that is required for activation of the epithelial sodium channel (ENaC), and thereby contributes to airway surface liquid homeostasis and proper clearance of mucus. Plays a role in the airway inflammatory response after exposure to irritants. May attract macrophages and neutrophils.</text>
</comment>
<dbReference type="PANTHER" id="PTHR47015">
    <property type="entry name" value="BPI FOLD-CONTAINING FAMILY A MEMBER 1"/>
    <property type="match status" value="1"/>
</dbReference>
<dbReference type="AlphaFoldDB" id="A0A6J2MLJ7"/>
<sequence>MFQIGGLIVFCGLLALPLPVDLALSPTDVAGELTSAVSSGLLSGGLLDSVKNLPLVDILKTNATSSGGLIGKLLQQVINPLKGLTGIEITEPKLLEIGLVPSEDGHRLYLNIPLSFKIKLQLLTSKLRLLTLSVKLNATIELIPKKEEDGLHLVLGDCSRSPVNLEITLPDGAQIILIQPLINDLTNTLTKTLPKLLLVPVCSLVNGLLSQLDVSLVQNIVDTLIPQKDIIIDV</sequence>
<reference evidence="18 20" key="1">
    <citation type="journal article" date="2020" name="Nature">
        <title>Six reference-quality genomes reveal evolution of bat adaptations.</title>
        <authorList>
            <person name="Jebb D."/>
            <person name="Huang Z."/>
            <person name="Pippel M."/>
            <person name="Hughes G.M."/>
            <person name="Lavrichenko K."/>
            <person name="Devanna P."/>
            <person name="Winkler S."/>
            <person name="Jermiin L.S."/>
            <person name="Skirmuntt E.C."/>
            <person name="Katzourakis A."/>
            <person name="Burkitt-Gray L."/>
            <person name="Ray D.A."/>
            <person name="Sullivan K.A.M."/>
            <person name="Roscito J.G."/>
            <person name="Kirilenko B.M."/>
            <person name="Davalos L.M."/>
            <person name="Corthals A.P."/>
            <person name="Power M.L."/>
            <person name="Jones G."/>
            <person name="Ransome R.D."/>
            <person name="Dechmann D.K.N."/>
            <person name="Locatelli A.G."/>
            <person name="Puechmaille S.J."/>
            <person name="Fedrigo O."/>
            <person name="Jarvis E.D."/>
            <person name="Hiller M."/>
            <person name="Vernes S.C."/>
            <person name="Myers E.W."/>
            <person name="Teeling E.C."/>
        </authorList>
    </citation>
    <scope>NUCLEOTIDE SEQUENCE [LARGE SCALE GENOMIC DNA]</scope>
    <source>
        <strain evidence="18">Bat1K_MPI-CBG_1</strain>
    </source>
</reference>
<dbReference type="Pfam" id="PF01273">
    <property type="entry name" value="LBP_BPI_CETP"/>
    <property type="match status" value="1"/>
</dbReference>
<keyword evidence="5" id="KW-0929">Antimicrobial</keyword>
<evidence type="ECO:0000256" key="13">
    <source>
        <dbReference type="ARBA" id="ARBA00025926"/>
    </source>
</evidence>
<evidence type="ECO:0000313" key="20">
    <source>
        <dbReference type="Proteomes" id="UP000664940"/>
    </source>
</evidence>
<dbReference type="InterPro" id="IPR017942">
    <property type="entry name" value="Lipid-bd_serum_glycop_N"/>
</dbReference>
<dbReference type="GO" id="GO:0043129">
    <property type="term" value="P:surfactant homeostasis"/>
    <property type="evidence" value="ECO:0007669"/>
    <property type="project" value="TreeGrafter"/>
</dbReference>
<dbReference type="GO" id="GO:0045087">
    <property type="term" value="P:innate immune response"/>
    <property type="evidence" value="ECO:0007669"/>
    <property type="project" value="UniProtKB-KW"/>
</dbReference>
<evidence type="ECO:0000256" key="1">
    <source>
        <dbReference type="ARBA" id="ARBA00004613"/>
    </source>
</evidence>
<keyword evidence="11" id="KW-1015">Disulfide bond</keyword>
<dbReference type="GO" id="GO:0042742">
    <property type="term" value="P:defense response to bacterium"/>
    <property type="evidence" value="ECO:0007669"/>
    <property type="project" value="UniProtKB-KW"/>
</dbReference>
<dbReference type="CTD" id="51297"/>
<evidence type="ECO:0000256" key="12">
    <source>
        <dbReference type="ARBA" id="ARBA00023180"/>
    </source>
</evidence>
<gene>
    <name evidence="21" type="primary">BPIFA1</name>
    <name evidence="18" type="ORF">HJG60_001525</name>
</gene>
<evidence type="ECO:0000256" key="16">
    <source>
        <dbReference type="SAM" id="SignalP"/>
    </source>
</evidence>
<feature type="domain" description="Lipid-binding serum glycoprotein N-terminal" evidence="17">
    <location>
        <begin position="49"/>
        <end position="212"/>
    </location>
</feature>
<dbReference type="PANTHER" id="PTHR47015:SF1">
    <property type="entry name" value="BPI FOLD-CONTAINING FAMILY A MEMBER 1"/>
    <property type="match status" value="1"/>
</dbReference>
<dbReference type="KEGG" id="pdic:114506733"/>
<evidence type="ECO:0000313" key="21">
    <source>
        <dbReference type="RefSeq" id="XP_028380384.1"/>
    </source>
</evidence>
<organism evidence="19 21">
    <name type="scientific">Phyllostomus discolor</name>
    <name type="common">pale spear-nosed bat</name>
    <dbReference type="NCBI Taxonomy" id="89673"/>
    <lineage>
        <taxon>Eukaryota</taxon>
        <taxon>Metazoa</taxon>
        <taxon>Chordata</taxon>
        <taxon>Craniata</taxon>
        <taxon>Vertebrata</taxon>
        <taxon>Euteleostomi</taxon>
        <taxon>Mammalia</taxon>
        <taxon>Eutheria</taxon>
        <taxon>Laurasiatheria</taxon>
        <taxon>Chiroptera</taxon>
        <taxon>Yangochiroptera</taxon>
        <taxon>Phyllostomidae</taxon>
        <taxon>Phyllostominae</taxon>
        <taxon>Phyllostomus</taxon>
    </lineage>
</organism>
<evidence type="ECO:0000256" key="6">
    <source>
        <dbReference type="ARBA" id="ARBA00022588"/>
    </source>
</evidence>
<reference evidence="21" key="2">
    <citation type="submission" date="2025-04" db="UniProtKB">
        <authorList>
            <consortium name="RefSeq"/>
        </authorList>
    </citation>
    <scope>IDENTIFICATION</scope>
    <source>
        <tissue evidence="21">Muscle</tissue>
    </source>
</reference>
<evidence type="ECO:0000256" key="14">
    <source>
        <dbReference type="ARBA" id="ARBA00030462"/>
    </source>
</evidence>
<evidence type="ECO:0000259" key="17">
    <source>
        <dbReference type="Pfam" id="PF01273"/>
    </source>
</evidence>
<dbReference type="InterPro" id="IPR017943">
    <property type="entry name" value="Bactericidal_perm-incr_a/b_dom"/>
</dbReference>
<keyword evidence="4" id="KW-0964">Secreted</keyword>
<dbReference type="OrthoDB" id="9835719at2759"/>
<dbReference type="RefSeq" id="XP_028380384.1">
    <property type="nucleotide sequence ID" value="XM_028524583.2"/>
</dbReference>
<name>A0A6J2MLJ7_9CHIR</name>
<evidence type="ECO:0000256" key="5">
    <source>
        <dbReference type="ARBA" id="ARBA00022529"/>
    </source>
</evidence>
<evidence type="ECO:0000256" key="2">
    <source>
        <dbReference type="ARBA" id="ARBA00009020"/>
    </source>
</evidence>
<dbReference type="GeneID" id="114506733"/>
<dbReference type="Gene3D" id="3.15.10.10">
    <property type="entry name" value="Bactericidal permeability-increasing protein, domain 1"/>
    <property type="match status" value="1"/>
</dbReference>
<keyword evidence="8" id="KW-0391">Immunity</keyword>
<dbReference type="GO" id="GO:0005576">
    <property type="term" value="C:extracellular region"/>
    <property type="evidence" value="ECO:0007669"/>
    <property type="project" value="UniProtKB-SubCell"/>
</dbReference>
<proteinExistence type="inferred from homology"/>
<evidence type="ECO:0000313" key="19">
    <source>
        <dbReference type="Proteomes" id="UP000504628"/>
    </source>
</evidence>
<feature type="chain" id="PRO_5044641832" description="BPI fold-containing family A member 1" evidence="16">
    <location>
        <begin position="24"/>
        <end position="234"/>
    </location>
</feature>
<comment type="subunit">
    <text evidence="13">Monomer. Interacts (via N-terminus) with SCNN1B, a subunit of the heterotrimeric epithelial sodium channel (ENaC); this inhibits proteolytic activation of ENaC.</text>
</comment>
<evidence type="ECO:0000256" key="9">
    <source>
        <dbReference type="ARBA" id="ARBA00023022"/>
    </source>
</evidence>
<feature type="signal peptide" evidence="16">
    <location>
        <begin position="1"/>
        <end position="23"/>
    </location>
</feature>
<dbReference type="Proteomes" id="UP000504628">
    <property type="component" value="Chromosome 9"/>
</dbReference>
<accession>A0A6J2MLJ7</accession>
<evidence type="ECO:0000256" key="10">
    <source>
        <dbReference type="ARBA" id="ARBA00023121"/>
    </source>
</evidence>
<evidence type="ECO:0000256" key="4">
    <source>
        <dbReference type="ARBA" id="ARBA00022525"/>
    </source>
</evidence>
<dbReference type="GO" id="GO:0008289">
    <property type="term" value="F:lipid binding"/>
    <property type="evidence" value="ECO:0007669"/>
    <property type="project" value="UniProtKB-KW"/>
</dbReference>
<keyword evidence="7 16" id="KW-0732">Signal</keyword>
<evidence type="ECO:0000256" key="15">
    <source>
        <dbReference type="ARBA" id="ARBA00045411"/>
    </source>
</evidence>
<dbReference type="EMBL" id="JABVXQ010000010">
    <property type="protein sequence ID" value="KAF6087437.1"/>
    <property type="molecule type" value="Genomic_DNA"/>
</dbReference>
<evidence type="ECO:0000256" key="7">
    <source>
        <dbReference type="ARBA" id="ARBA00022729"/>
    </source>
</evidence>
<keyword evidence="10" id="KW-0446">Lipid-binding</keyword>
<keyword evidence="9" id="KW-0044">Antibiotic</keyword>
<evidence type="ECO:0000256" key="8">
    <source>
        <dbReference type="ARBA" id="ARBA00022859"/>
    </source>
</evidence>
<keyword evidence="12" id="KW-0325">Glycoprotein</keyword>
<evidence type="ECO:0000256" key="3">
    <source>
        <dbReference type="ARBA" id="ARBA00018715"/>
    </source>
</evidence>
<keyword evidence="19" id="KW-1185">Reference proteome</keyword>
<keyword evidence="6" id="KW-0399">Innate immunity</keyword>
<dbReference type="InterPro" id="IPR051902">
    <property type="entry name" value="BPI_fold-superfamily_member"/>
</dbReference>
<dbReference type="SUPFAM" id="SSF55394">
    <property type="entry name" value="Bactericidal permeability-increasing protein, BPI"/>
    <property type="match status" value="1"/>
</dbReference>
<dbReference type="Proteomes" id="UP000664940">
    <property type="component" value="Unassembled WGS sequence"/>
</dbReference>
<protein>
    <recommendedName>
        <fullName evidence="3">BPI fold-containing family A member 1</fullName>
    </recommendedName>
    <alternativeName>
        <fullName evidence="14">Palate lung and nasal epithelium clone protein</fullName>
    </alternativeName>
</protein>